<evidence type="ECO:0000313" key="1">
    <source>
        <dbReference type="EMBL" id="AUX39350.1"/>
    </source>
</evidence>
<evidence type="ECO:0000313" key="2">
    <source>
        <dbReference type="Proteomes" id="UP000238348"/>
    </source>
</evidence>
<dbReference type="RefSeq" id="WP_104977332.1">
    <property type="nucleotide sequence ID" value="NZ_CP012673.1"/>
</dbReference>
<dbReference type="OrthoDB" id="5510886at2"/>
<organism evidence="1 2">
    <name type="scientific">Sorangium cellulosum</name>
    <name type="common">Polyangium cellulosum</name>
    <dbReference type="NCBI Taxonomy" id="56"/>
    <lineage>
        <taxon>Bacteria</taxon>
        <taxon>Pseudomonadati</taxon>
        <taxon>Myxococcota</taxon>
        <taxon>Polyangia</taxon>
        <taxon>Polyangiales</taxon>
        <taxon>Polyangiaceae</taxon>
        <taxon>Sorangium</taxon>
    </lineage>
</organism>
<name>A0A2L0EJ72_SORCE</name>
<evidence type="ECO:0008006" key="3">
    <source>
        <dbReference type="Google" id="ProtNLM"/>
    </source>
</evidence>
<dbReference type="Proteomes" id="UP000238348">
    <property type="component" value="Chromosome"/>
</dbReference>
<accession>A0A2L0EJ72</accession>
<dbReference type="EMBL" id="CP012673">
    <property type="protein sequence ID" value="AUX39350.1"/>
    <property type="molecule type" value="Genomic_DNA"/>
</dbReference>
<proteinExistence type="predicted"/>
<dbReference type="AlphaFoldDB" id="A0A2L0EJ72"/>
<gene>
    <name evidence="1" type="ORF">SOCE26_007390</name>
</gene>
<sequence length="182" mass="21101">MRLWIDTNAARSPRALRDLCRLARSKCVEVVVHAQVYLERRRQQRVELGDQFLETVFDDFLKQHRIKVVDIHLDQPTAARWADGLCQRYPSDAAWELAKHLTLGGELRTDFKVLPGKMPMTTDWLIALAVEDDAASRILTHDDGEEWRRLRDAEPRRVLRWDEAVTWLGELPAREPPTDPGV</sequence>
<reference evidence="1 2" key="1">
    <citation type="submission" date="2015-09" db="EMBL/GenBank/DDBJ databases">
        <title>Sorangium comparison.</title>
        <authorList>
            <person name="Zaburannyi N."/>
            <person name="Bunk B."/>
            <person name="Overmann J."/>
            <person name="Mueller R."/>
        </authorList>
    </citation>
    <scope>NUCLEOTIDE SEQUENCE [LARGE SCALE GENOMIC DNA]</scope>
    <source>
        <strain evidence="1 2">So ce26</strain>
    </source>
</reference>
<protein>
    <recommendedName>
        <fullName evidence="3">PIN domain-containing protein</fullName>
    </recommendedName>
</protein>